<sequence>MEQQLQQPQGKQINPNYVFSEQQAALFDMLNENIRLKAYIAQLEAEKAQREVPKESVQPQ</sequence>
<gene>
    <name evidence="1" type="ORF">JBP901_gp174</name>
</gene>
<dbReference type="GeneID" id="24723153"/>
<dbReference type="Proteomes" id="UP000033000">
    <property type="component" value="Segment"/>
</dbReference>
<dbReference type="KEGG" id="vg:24723153"/>
<keyword evidence="2" id="KW-1185">Reference proteome</keyword>
<dbReference type="OrthoDB" id="28088at10239"/>
<organism evidence="1 2">
    <name type="scientific">Bacillus phage JBP901</name>
    <dbReference type="NCBI Taxonomy" id="1498212"/>
    <lineage>
        <taxon>Viruses</taxon>
        <taxon>Duplodnaviria</taxon>
        <taxon>Heunggongvirae</taxon>
        <taxon>Uroviricota</taxon>
        <taxon>Caudoviricetes</taxon>
        <taxon>Herelleviridae</taxon>
        <taxon>Bastillevirinae</taxon>
        <taxon>Caeruleovirus</taxon>
        <taxon>Caeruleovirus JBP901</taxon>
    </lineage>
</organism>
<evidence type="ECO:0000313" key="1">
    <source>
        <dbReference type="EMBL" id="AID17886.1"/>
    </source>
</evidence>
<accession>A0A0E3DF62</accession>
<reference evidence="1 2" key="1">
    <citation type="journal article" date="2015" name="Arch. Virol.">
        <title>Complete genome sequence and phylogenetic position of the Bacillus cereus group phage JBP901.</title>
        <authorList>
            <person name="Asare P.T."/>
            <person name="Ryu S."/>
            <person name="Kim K.P."/>
        </authorList>
    </citation>
    <scope>NUCLEOTIDE SEQUENCE [LARGE SCALE GENOMIC DNA]</scope>
</reference>
<evidence type="ECO:0000313" key="2">
    <source>
        <dbReference type="Proteomes" id="UP000033000"/>
    </source>
</evidence>
<proteinExistence type="predicted"/>
<name>A0A0E3DF62_9CAUD</name>
<dbReference type="RefSeq" id="YP_009149212.1">
    <property type="nucleotide sequence ID" value="NC_027352.1"/>
</dbReference>
<dbReference type="EMBL" id="KJ676859">
    <property type="protein sequence ID" value="AID17886.1"/>
    <property type="molecule type" value="Genomic_DNA"/>
</dbReference>
<protein>
    <submittedName>
        <fullName evidence="1">Uncharacterized protein</fullName>
    </submittedName>
</protein>